<dbReference type="InterPro" id="IPR011008">
    <property type="entry name" value="Dimeric_a/b-barrel"/>
</dbReference>
<evidence type="ECO:0000313" key="2">
    <source>
        <dbReference type="Proteomes" id="UP000320160"/>
    </source>
</evidence>
<evidence type="ECO:0000313" key="1">
    <source>
        <dbReference type="EMBL" id="TSB01341.1"/>
    </source>
</evidence>
<dbReference type="EMBL" id="VKKU01000002">
    <property type="protein sequence ID" value="TSB01341.1"/>
    <property type="molecule type" value="Genomic_DNA"/>
</dbReference>
<gene>
    <name evidence="1" type="ORF">FOM92_08995</name>
</gene>
<dbReference type="OrthoDB" id="9792392at2"/>
<dbReference type="Proteomes" id="UP000320160">
    <property type="component" value="Unassembled WGS sequence"/>
</dbReference>
<dbReference type="RefSeq" id="WP_143776541.1">
    <property type="nucleotide sequence ID" value="NZ_OZ260107.1"/>
</dbReference>
<name>A0A553W9J8_9SPHN</name>
<dbReference type="SUPFAM" id="SSF54909">
    <property type="entry name" value="Dimeric alpha+beta barrel"/>
    <property type="match status" value="2"/>
</dbReference>
<comment type="caution">
    <text evidence="1">The sequence shown here is derived from an EMBL/GenBank/DDBJ whole genome shotgun (WGS) entry which is preliminary data.</text>
</comment>
<protein>
    <submittedName>
        <fullName evidence="1">DUF1428 domain-containing protein</fullName>
    </submittedName>
</protein>
<accession>A0A553W9J8</accession>
<dbReference type="Gene3D" id="3.30.70.100">
    <property type="match status" value="2"/>
</dbReference>
<keyword evidence="2" id="KW-1185">Reference proteome</keyword>
<sequence length="240" mass="26834">MYIEGFVLAVPTANKEKYRQHAEKAVPIFKEFGMTRMVECWGEDVPDGTMTDFKRAVQAKEDETVVFSWCEYPDKQTRDEAGQKMMSDPRMAEMADCPFDTKRMIYSGFAPILSEGNDKGAGYIDGFVIPLPVVRQADYQALAEAAAPVFIDHGATGVVETWGEDLMRGEVTDYYRAVDAADDETVVFSWIAWPSKEVRDIGNKAAMEDERFAAMGPDSMPFDGKRMIMGGFVPIVDTAR</sequence>
<dbReference type="AlphaFoldDB" id="A0A553W9J8"/>
<reference evidence="1 2" key="1">
    <citation type="submission" date="2019-07" db="EMBL/GenBank/DDBJ databases">
        <authorList>
            <person name="Park M."/>
        </authorList>
    </citation>
    <scope>NUCLEOTIDE SEQUENCE [LARGE SCALE GENOMIC DNA]</scope>
    <source>
        <strain evidence="1 2">KCTC32445</strain>
    </source>
</reference>
<organism evidence="1 2">
    <name type="scientific">Sphingorhabdus contaminans</name>
    <dbReference type="NCBI Taxonomy" id="1343899"/>
    <lineage>
        <taxon>Bacteria</taxon>
        <taxon>Pseudomonadati</taxon>
        <taxon>Pseudomonadota</taxon>
        <taxon>Alphaproteobacteria</taxon>
        <taxon>Sphingomonadales</taxon>
        <taxon>Sphingomonadaceae</taxon>
        <taxon>Sphingorhabdus</taxon>
    </lineage>
</organism>
<dbReference type="InterPro" id="IPR009874">
    <property type="entry name" value="DUF1428"/>
</dbReference>
<dbReference type="Pfam" id="PF07237">
    <property type="entry name" value="DUF1428"/>
    <property type="match status" value="2"/>
</dbReference>
<proteinExistence type="predicted"/>